<comment type="caution">
    <text evidence="1">The sequence shown here is derived from an EMBL/GenBank/DDBJ whole genome shotgun (WGS) entry which is preliminary data.</text>
</comment>
<protein>
    <submittedName>
        <fullName evidence="1">Uncharacterized protein</fullName>
    </submittedName>
</protein>
<sequence>MKKNIKSEKKSSDFTKAGIIGVISIAAVFFLLSSMPAFSDSSNIVPVASSNQNALPPEVPALRLDFGKQLAASSCDGVGSPVVNASQKIKNTVDSGEAGNYWAFDDFTRTIQVWKTNVPDEYCASVKYTGSFRGVAGQVSPGASGVLTGSEAGPIQGGYNATIKGTLLTAPLWNTNGGVGTTDYGCDINANCPGAINWVTQYFNSNYTFTYNWWGWIYRAGGKKTWVNASEGNSGDVL</sequence>
<name>A0A2H0URW1_9BACT</name>
<organism evidence="1 2">
    <name type="scientific">Candidatus Harrisonbacteria bacterium CG10_big_fil_rev_8_21_14_0_10_40_38</name>
    <dbReference type="NCBI Taxonomy" id="1974583"/>
    <lineage>
        <taxon>Bacteria</taxon>
        <taxon>Candidatus Harrisoniibacteriota</taxon>
    </lineage>
</organism>
<dbReference type="Proteomes" id="UP000231157">
    <property type="component" value="Unassembled WGS sequence"/>
</dbReference>
<gene>
    <name evidence="1" type="ORF">COU07_02940</name>
</gene>
<evidence type="ECO:0000313" key="1">
    <source>
        <dbReference type="EMBL" id="PIR89162.1"/>
    </source>
</evidence>
<accession>A0A2H0URW1</accession>
<evidence type="ECO:0000313" key="2">
    <source>
        <dbReference type="Proteomes" id="UP000231157"/>
    </source>
</evidence>
<dbReference type="AlphaFoldDB" id="A0A2H0URW1"/>
<reference evidence="2" key="1">
    <citation type="submission" date="2017-09" db="EMBL/GenBank/DDBJ databases">
        <title>Depth-based differentiation of microbial function through sediment-hosted aquifers and enrichment of novel symbionts in the deep terrestrial subsurface.</title>
        <authorList>
            <person name="Probst A.J."/>
            <person name="Ladd B."/>
            <person name="Jarett J.K."/>
            <person name="Geller-Mcgrath D.E."/>
            <person name="Sieber C.M.K."/>
            <person name="Emerson J.B."/>
            <person name="Anantharaman K."/>
            <person name="Thomas B.C."/>
            <person name="Malmstrom R."/>
            <person name="Stieglmeier M."/>
            <person name="Klingl A."/>
            <person name="Woyke T."/>
            <person name="Ryan C.M."/>
            <person name="Banfield J.F."/>
        </authorList>
    </citation>
    <scope>NUCLEOTIDE SEQUENCE [LARGE SCALE GENOMIC DNA]</scope>
</reference>
<dbReference type="EMBL" id="PFAZ01000007">
    <property type="protein sequence ID" value="PIR89162.1"/>
    <property type="molecule type" value="Genomic_DNA"/>
</dbReference>
<proteinExistence type="predicted"/>